<dbReference type="InterPro" id="IPR020022">
    <property type="entry name" value="N-acetyl_sugar_amidoTrfase"/>
</dbReference>
<dbReference type="CDD" id="cd01996">
    <property type="entry name" value="AANH_WbpG-like"/>
    <property type="match status" value="1"/>
</dbReference>
<reference evidence="1 2" key="1">
    <citation type="submission" date="2019-02" db="EMBL/GenBank/DDBJ databases">
        <title>Deep-cultivation of Planctomycetes and their phenomic and genomic characterization uncovers novel biology.</title>
        <authorList>
            <person name="Wiegand S."/>
            <person name="Jogler M."/>
            <person name="Boedeker C."/>
            <person name="Pinto D."/>
            <person name="Vollmers J."/>
            <person name="Rivas-Marin E."/>
            <person name="Kohn T."/>
            <person name="Peeters S.H."/>
            <person name="Heuer A."/>
            <person name="Rast P."/>
            <person name="Oberbeckmann S."/>
            <person name="Bunk B."/>
            <person name="Jeske O."/>
            <person name="Meyerdierks A."/>
            <person name="Storesund J.E."/>
            <person name="Kallscheuer N."/>
            <person name="Luecker S."/>
            <person name="Lage O.M."/>
            <person name="Pohl T."/>
            <person name="Merkel B.J."/>
            <person name="Hornburger P."/>
            <person name="Mueller R.-W."/>
            <person name="Bruemmer F."/>
            <person name="Labrenz M."/>
            <person name="Spormann A.M."/>
            <person name="Op den Camp H."/>
            <person name="Overmann J."/>
            <person name="Amann R."/>
            <person name="Jetten M.S.M."/>
            <person name="Mascher T."/>
            <person name="Medema M.H."/>
            <person name="Devos D.P."/>
            <person name="Kaster A.-K."/>
            <person name="Ovreas L."/>
            <person name="Rohde M."/>
            <person name="Galperin M.Y."/>
            <person name="Jogler C."/>
        </authorList>
    </citation>
    <scope>NUCLEOTIDE SEQUENCE [LARGE SCALE GENOMIC DNA]</scope>
    <source>
        <strain evidence="1 2">Mal33</strain>
    </source>
</reference>
<organism evidence="1 2">
    <name type="scientific">Rosistilla oblonga</name>
    <dbReference type="NCBI Taxonomy" id="2527990"/>
    <lineage>
        <taxon>Bacteria</taxon>
        <taxon>Pseudomonadati</taxon>
        <taxon>Planctomycetota</taxon>
        <taxon>Planctomycetia</taxon>
        <taxon>Pirellulales</taxon>
        <taxon>Pirellulaceae</taxon>
        <taxon>Rosistilla</taxon>
    </lineage>
</organism>
<dbReference type="Proteomes" id="UP000316770">
    <property type="component" value="Chromosome"/>
</dbReference>
<evidence type="ECO:0000313" key="2">
    <source>
        <dbReference type="Proteomes" id="UP000316770"/>
    </source>
</evidence>
<dbReference type="AlphaFoldDB" id="A0A518IQ90"/>
<evidence type="ECO:0008006" key="3">
    <source>
        <dbReference type="Google" id="ProtNLM"/>
    </source>
</evidence>
<dbReference type="SUPFAM" id="SSF52402">
    <property type="entry name" value="Adenine nucleotide alpha hydrolases-like"/>
    <property type="match status" value="1"/>
</dbReference>
<gene>
    <name evidence="1" type="ORF">Mal33_11930</name>
</gene>
<proteinExistence type="predicted"/>
<dbReference type="EMBL" id="CP036318">
    <property type="protein sequence ID" value="QDV55223.1"/>
    <property type="molecule type" value="Genomic_DNA"/>
</dbReference>
<accession>A0A518IQ90</accession>
<sequence length="407" mass="47482">MTVSTTVPSEFVAANRTALRNTSRKQQTVEMNGYRICKQCVMDTTDTAITFDDEGICDHCHSVQEHVRPNWHTDQRGRDELARIVERIKHDGRKRDFDCIMGMSGGADSSYLLHVAVKDFGLRPLVFHVDGGWNSQLAVHNIEKMIDGLGLDLFTEVIDWEEMKDFQLSYFKSGLPNIDVPQDHAFIATLYNFADKHKIGYILNGGNYSTECVRNPLEFFYHGTDMAQIRDVQSRFGTRKLKNYPFSSILRHKFYLRYVRRIQVVKPLNYVPYIKADAMQELADLYDWTPYPQKHFESRFTRFYEGYWLPKKFGFDSRRVQFSSLILTDQMTREAALEELAKPAISDEDARNEFDYVAKKLGISTEELQGYFDQPNRSHRDYKNQEAMFQAGSKLLNWFGIERNVKR</sequence>
<dbReference type="NCBIfam" id="TIGR03573">
    <property type="entry name" value="WbuX"/>
    <property type="match status" value="1"/>
</dbReference>
<dbReference type="Gene3D" id="3.40.50.620">
    <property type="entry name" value="HUPs"/>
    <property type="match status" value="1"/>
</dbReference>
<dbReference type="InterPro" id="IPR014729">
    <property type="entry name" value="Rossmann-like_a/b/a_fold"/>
</dbReference>
<protein>
    <recommendedName>
        <fullName evidence="3">N-acetyl sugar amidotransferase</fullName>
    </recommendedName>
</protein>
<dbReference type="RefSeq" id="WP_197453059.1">
    <property type="nucleotide sequence ID" value="NZ_CP036318.1"/>
</dbReference>
<keyword evidence="2" id="KW-1185">Reference proteome</keyword>
<name>A0A518IQ90_9BACT</name>
<evidence type="ECO:0000313" key="1">
    <source>
        <dbReference type="EMBL" id="QDV55223.1"/>
    </source>
</evidence>